<keyword evidence="3" id="KW-0378">Hydrolase</keyword>
<dbReference type="InterPro" id="IPR003018">
    <property type="entry name" value="GAF"/>
</dbReference>
<dbReference type="Pfam" id="PF00990">
    <property type="entry name" value="GGDEF"/>
    <property type="match status" value="1"/>
</dbReference>
<dbReference type="GO" id="GO:0071111">
    <property type="term" value="F:cyclic-guanylate-specific phosphodiesterase activity"/>
    <property type="evidence" value="ECO:0007669"/>
    <property type="project" value="UniProtKB-EC"/>
</dbReference>
<dbReference type="Gene3D" id="3.30.450.20">
    <property type="entry name" value="PAS domain"/>
    <property type="match status" value="1"/>
</dbReference>
<dbReference type="SUPFAM" id="SSF55781">
    <property type="entry name" value="GAF domain-like"/>
    <property type="match status" value="1"/>
</dbReference>
<dbReference type="PROSITE" id="PS50113">
    <property type="entry name" value="PAC"/>
    <property type="match status" value="1"/>
</dbReference>
<dbReference type="Proteomes" id="UP000197783">
    <property type="component" value="Unassembled WGS sequence"/>
</dbReference>
<evidence type="ECO:0000313" key="4">
    <source>
        <dbReference type="Proteomes" id="UP000197783"/>
    </source>
</evidence>
<evidence type="ECO:0000259" key="2">
    <source>
        <dbReference type="PROSITE" id="PS50887"/>
    </source>
</evidence>
<feature type="domain" description="PAC" evidence="1">
    <location>
        <begin position="259"/>
        <end position="310"/>
    </location>
</feature>
<dbReference type="EC" id="3.1.4.52" evidence="3"/>
<evidence type="ECO:0000259" key="1">
    <source>
        <dbReference type="PROSITE" id="PS50113"/>
    </source>
</evidence>
<dbReference type="InterPro" id="IPR029016">
    <property type="entry name" value="GAF-like_dom_sf"/>
</dbReference>
<dbReference type="CDD" id="cd01949">
    <property type="entry name" value="GGDEF"/>
    <property type="match status" value="1"/>
</dbReference>
<dbReference type="InterPro" id="IPR000700">
    <property type="entry name" value="PAS-assoc_C"/>
</dbReference>
<sequence>MFPVHEEERLAALRSLEVMDTPPEPEFDAIVRGVRHIFDSRMAFVSLLDANRQWFKARCGLDAPETEREVSICQYAVEADAMLVIPDTLADPFFATSPVVVGEPFVRSYAGVPLRHGVSRDARKYPIGTLCVADDRLLDFTPEKLDLLQGFAGVIEGMLEARRDRSESLRLALSRQEALIASERAQRILQQAERMARIGSWRLDLSNFETHWSAQTYAIHQLPQTGKPDLNKSLLHYPPADREKIMQALGTCANTGEPWDLEVDLVDATGVFRRIRVMAEAEIRNQKVVAIIGVMQDITERYKVERRLREFALTDELTGLASRRAFNETLDEALASTPARGSALAVAIIDLDRFKEVNDRMGHPAGDEVLRVMAAKLSAADHLGDFLAARLGGDEFVVMLRGSHAAERLAEGIERLLADLRHTVYGEGADPHAGITVSATIGACVRDATCADRPSLMKAADEALYVAKRARRGTGAIAGRDGILVARAAEPA</sequence>
<dbReference type="SUPFAM" id="SSF55785">
    <property type="entry name" value="PYP-like sensor domain (PAS domain)"/>
    <property type="match status" value="1"/>
</dbReference>
<dbReference type="AlphaFoldDB" id="A0A245ZMC9"/>
<comment type="caution">
    <text evidence="3">The sequence shown here is derived from an EMBL/GenBank/DDBJ whole genome shotgun (WGS) entry which is preliminary data.</text>
</comment>
<dbReference type="NCBIfam" id="TIGR00254">
    <property type="entry name" value="GGDEF"/>
    <property type="match status" value="1"/>
</dbReference>
<dbReference type="SMART" id="SM00065">
    <property type="entry name" value="GAF"/>
    <property type="match status" value="1"/>
</dbReference>
<dbReference type="InterPro" id="IPR000160">
    <property type="entry name" value="GGDEF_dom"/>
</dbReference>
<accession>A0A245ZMC9</accession>
<dbReference type="PANTHER" id="PTHR43102:SF2">
    <property type="entry name" value="GAF DOMAIN-CONTAINING PROTEIN"/>
    <property type="match status" value="1"/>
</dbReference>
<dbReference type="Pfam" id="PF01590">
    <property type="entry name" value="GAF"/>
    <property type="match status" value="1"/>
</dbReference>
<reference evidence="3 4" key="1">
    <citation type="submission" date="2017-03" db="EMBL/GenBank/DDBJ databases">
        <title>Genome sequence of Sphingomonas mucosissima DSM 17494.</title>
        <authorList>
            <person name="Poehlein A."/>
            <person name="Wuebbeler J.H."/>
            <person name="Steinbuechel A."/>
            <person name="Daniel R."/>
        </authorList>
    </citation>
    <scope>NUCLEOTIDE SEQUENCE [LARGE SCALE GENOMIC DNA]</scope>
    <source>
        <strain evidence="3 4">DSM 17494</strain>
    </source>
</reference>
<evidence type="ECO:0000313" key="3">
    <source>
        <dbReference type="EMBL" id="OWK30897.1"/>
    </source>
</evidence>
<dbReference type="PROSITE" id="PS50887">
    <property type="entry name" value="GGDEF"/>
    <property type="match status" value="1"/>
</dbReference>
<gene>
    <name evidence="3" type="primary">gmr_3</name>
    <name evidence="3" type="ORF">SPMU_18870</name>
</gene>
<name>A0A245ZMC9_9SPHN</name>
<dbReference type="InterPro" id="IPR035965">
    <property type="entry name" value="PAS-like_dom_sf"/>
</dbReference>
<feature type="domain" description="GGDEF" evidence="2">
    <location>
        <begin position="342"/>
        <end position="482"/>
    </location>
</feature>
<keyword evidence="4" id="KW-1185">Reference proteome</keyword>
<organism evidence="3 4">
    <name type="scientific">Sphingomonas mucosissima</name>
    <dbReference type="NCBI Taxonomy" id="370959"/>
    <lineage>
        <taxon>Bacteria</taxon>
        <taxon>Pseudomonadati</taxon>
        <taxon>Pseudomonadota</taxon>
        <taxon>Alphaproteobacteria</taxon>
        <taxon>Sphingomonadales</taxon>
        <taxon>Sphingomonadaceae</taxon>
        <taxon>Sphingomonas</taxon>
    </lineage>
</organism>
<dbReference type="InterPro" id="IPR029787">
    <property type="entry name" value="Nucleotide_cyclase"/>
</dbReference>
<dbReference type="PANTHER" id="PTHR43102">
    <property type="entry name" value="SLR1143 PROTEIN"/>
    <property type="match status" value="1"/>
</dbReference>
<dbReference type="EMBL" id="NBBJ01000002">
    <property type="protein sequence ID" value="OWK30897.1"/>
    <property type="molecule type" value="Genomic_DNA"/>
</dbReference>
<dbReference type="SMART" id="SM00267">
    <property type="entry name" value="GGDEF"/>
    <property type="match status" value="1"/>
</dbReference>
<proteinExistence type="predicted"/>
<dbReference type="Gene3D" id="3.30.450.40">
    <property type="match status" value="1"/>
</dbReference>
<dbReference type="SUPFAM" id="SSF55073">
    <property type="entry name" value="Nucleotide cyclase"/>
    <property type="match status" value="1"/>
</dbReference>
<protein>
    <submittedName>
        <fullName evidence="3">Cyclic di-GMP phosphodiesterase Gmr</fullName>
        <ecNumber evidence="3">3.1.4.52</ecNumber>
    </submittedName>
</protein>
<dbReference type="InterPro" id="IPR043128">
    <property type="entry name" value="Rev_trsase/Diguanyl_cyclase"/>
</dbReference>
<dbReference type="Gene3D" id="3.30.70.270">
    <property type="match status" value="1"/>
</dbReference>
<dbReference type="OrthoDB" id="315417at2"/>